<keyword evidence="4" id="KW-1185">Reference proteome</keyword>
<proteinExistence type="predicted"/>
<reference evidence="2" key="1">
    <citation type="submission" date="2009-11" db="EMBL/GenBank/DDBJ databases">
        <authorList>
            <consortium name="The Broad Institute Genome Sequencing Platform"/>
            <person name="Ward D."/>
            <person name="Feldgarden M."/>
            <person name="Earl A."/>
            <person name="Young S.K."/>
            <person name="Zeng Q."/>
            <person name="Koehrsen M."/>
            <person name="Alvarado L."/>
            <person name="Berlin A."/>
            <person name="Bochicchio J."/>
            <person name="Borenstein D."/>
            <person name="Chapman S.B."/>
            <person name="Chen Z."/>
            <person name="Engels R."/>
            <person name="Freedman E."/>
            <person name="Gellesch M."/>
            <person name="Goldberg J."/>
            <person name="Griggs A."/>
            <person name="Gujja S."/>
            <person name="Heilman E."/>
            <person name="Heiman D."/>
            <person name="Hepburn T."/>
            <person name="Howarth C."/>
            <person name="Jen D."/>
            <person name="Larson L."/>
            <person name="Lewis B."/>
            <person name="Mehta T."/>
            <person name="Park D."/>
            <person name="Pearson M."/>
            <person name="Roberts A."/>
            <person name="Saif S."/>
            <person name="Shea T."/>
            <person name="Shenoy N."/>
            <person name="Sisk P."/>
            <person name="Stolte C."/>
            <person name="Sykes S."/>
            <person name="Thomson T."/>
            <person name="Walk T."/>
            <person name="White J."/>
            <person name="Yandava C."/>
            <person name="Izard J."/>
            <person name="Baranova O.V."/>
            <person name="Blanton J.M."/>
            <person name="Tanner A.C."/>
            <person name="Dewhirst F.E."/>
            <person name="Haas B."/>
            <person name="Nusbaum C."/>
            <person name="Birren B."/>
        </authorList>
    </citation>
    <scope>NUCLEOTIDE SEQUENCE [LARGE SCALE GENOMIC DNA]</scope>
    <source>
        <strain evidence="2">1-1 BBBD Race 1</strain>
    </source>
</reference>
<evidence type="ECO:0000313" key="4">
    <source>
        <dbReference type="Proteomes" id="UP000005240"/>
    </source>
</evidence>
<reference evidence="3" key="4">
    <citation type="submission" date="2025-05" db="UniProtKB">
        <authorList>
            <consortium name="EnsemblFungi"/>
        </authorList>
    </citation>
    <scope>IDENTIFICATION</scope>
    <source>
        <strain evidence="3">isolate 1-1 / race 1 (BBBD)</strain>
    </source>
</reference>
<dbReference type="PANTHER" id="PTHR33069">
    <property type="entry name" value="CHROMOSOME 7, WHOLE GENOME SHOTGUN SEQUENCE-RELATED"/>
    <property type="match status" value="1"/>
</dbReference>
<feature type="compositionally biased region" description="Low complexity" evidence="1">
    <location>
        <begin position="322"/>
        <end position="332"/>
    </location>
</feature>
<dbReference type="EMBL" id="ADAS02000008">
    <property type="protein sequence ID" value="OAV98305.1"/>
    <property type="molecule type" value="Genomic_DNA"/>
</dbReference>
<dbReference type="OrthoDB" id="2500854at2759"/>
<sequence>MLEQEANPEETTGLINQALGNLVKKYNRIDLRAASREPPWDVDEEEYVDDNWRFARKEVLSINQLDTQKAHLVQFQTSFLPALKQQLEDLLKSLDIADLPKTPTPKLLDTLEITSRLSHTSDQINNFLRSVAPIAVNPLHTPENYDHNYGGLKKYRVSRIIDKTNDLMRGHVSQLFHRCSTLMRAFVTYSKNPPISLRNQPDLIALGKNVIKGTALSSDEINSIIKWSAQSDFSILQARCHSEAEDLGYTLGRLTAQIDPKRRVGPWCGGFSGESYENPWSTSEDESDENESSETDQAGTESLDEHEDTQSHSNPSSEHESTQSSSSLSPGLSVEFSFTPRFIRLSRSTIPLMKLLRIFFNKLSNARTSKPPFTIGTTMSSTEINAMDDEIGGLACSISNLMNTLFYMYDSNADMDSANDLRNLHGEISRCFDSSMILLCCYLHPLTPQDDDLPLSGNMFKTWFLELRQQTRLALDHFRSALYSFEK</sequence>
<feature type="compositionally biased region" description="Acidic residues" evidence="1">
    <location>
        <begin position="283"/>
        <end position="294"/>
    </location>
</feature>
<feature type="region of interest" description="Disordered" evidence="1">
    <location>
        <begin position="274"/>
        <end position="332"/>
    </location>
</feature>
<organism evidence="2">
    <name type="scientific">Puccinia triticina (isolate 1-1 / race 1 (BBBD))</name>
    <name type="common">Brown leaf rust fungus</name>
    <dbReference type="NCBI Taxonomy" id="630390"/>
    <lineage>
        <taxon>Eukaryota</taxon>
        <taxon>Fungi</taxon>
        <taxon>Dikarya</taxon>
        <taxon>Basidiomycota</taxon>
        <taxon>Pucciniomycotina</taxon>
        <taxon>Pucciniomycetes</taxon>
        <taxon>Pucciniales</taxon>
        <taxon>Pucciniaceae</taxon>
        <taxon>Puccinia</taxon>
    </lineage>
</organism>
<dbReference type="AlphaFoldDB" id="A0A180GZQ8"/>
<dbReference type="Proteomes" id="UP000005240">
    <property type="component" value="Unassembled WGS sequence"/>
</dbReference>
<accession>A0A180GZQ8</accession>
<protein>
    <submittedName>
        <fullName evidence="2 3">Uncharacterized protein</fullName>
    </submittedName>
</protein>
<evidence type="ECO:0000313" key="2">
    <source>
        <dbReference type="EMBL" id="OAV98305.1"/>
    </source>
</evidence>
<reference evidence="2" key="2">
    <citation type="submission" date="2016-05" db="EMBL/GenBank/DDBJ databases">
        <title>Comparative analysis highlights variable genome content of wheat rusts and divergence of the mating loci.</title>
        <authorList>
            <person name="Cuomo C.A."/>
            <person name="Bakkeren G."/>
            <person name="Szabo L."/>
            <person name="Khalil H."/>
            <person name="Joly D."/>
            <person name="Goldberg J."/>
            <person name="Young S."/>
            <person name="Zeng Q."/>
            <person name="Fellers J."/>
        </authorList>
    </citation>
    <scope>NUCLEOTIDE SEQUENCE [LARGE SCALE GENOMIC DNA]</scope>
    <source>
        <strain evidence="2">1-1 BBBD Race 1</strain>
    </source>
</reference>
<reference evidence="3 4" key="3">
    <citation type="journal article" date="2017" name="G3 (Bethesda)">
        <title>Comparative analysis highlights variable genome content of wheat rusts and divergence of the mating loci.</title>
        <authorList>
            <person name="Cuomo C.A."/>
            <person name="Bakkeren G."/>
            <person name="Khalil H.B."/>
            <person name="Panwar V."/>
            <person name="Joly D."/>
            <person name="Linning R."/>
            <person name="Sakthikumar S."/>
            <person name="Song X."/>
            <person name="Adiconis X."/>
            <person name="Fan L."/>
            <person name="Goldberg J.M."/>
            <person name="Levin J.Z."/>
            <person name="Young S."/>
            <person name="Zeng Q."/>
            <person name="Anikster Y."/>
            <person name="Bruce M."/>
            <person name="Wang M."/>
            <person name="Yin C."/>
            <person name="McCallum B."/>
            <person name="Szabo L.J."/>
            <person name="Hulbert S."/>
            <person name="Chen X."/>
            <person name="Fellers J.P."/>
        </authorList>
    </citation>
    <scope>NUCLEOTIDE SEQUENCE</scope>
    <source>
        <strain evidence="3">isolate 1-1 / race 1 (BBBD)</strain>
        <strain evidence="4">Isolate 1-1 / race 1 (BBBD)</strain>
    </source>
</reference>
<dbReference type="EnsemblFungi" id="PTTG_12609-t43_1">
    <property type="protein sequence ID" value="PTTG_12609-t43_1-p1"/>
    <property type="gene ID" value="PTTG_12609"/>
</dbReference>
<dbReference type="VEuPathDB" id="FungiDB:PTTG_12609"/>
<evidence type="ECO:0000256" key="1">
    <source>
        <dbReference type="SAM" id="MobiDB-lite"/>
    </source>
</evidence>
<dbReference type="PANTHER" id="PTHR33069:SF3">
    <property type="entry name" value="DYNEIN HEAVY CHAIN TAIL DOMAIN-CONTAINING PROTEIN"/>
    <property type="match status" value="1"/>
</dbReference>
<name>A0A180GZQ8_PUCT1</name>
<gene>
    <name evidence="2" type="ORF">PTTG_12609</name>
</gene>
<evidence type="ECO:0000313" key="3">
    <source>
        <dbReference type="EnsemblFungi" id="PTTG_12609-t43_1-p1"/>
    </source>
</evidence>